<feature type="region of interest" description="Disordered" evidence="2">
    <location>
        <begin position="165"/>
        <end position="192"/>
    </location>
</feature>
<dbReference type="AlphaFoldDB" id="A0A0S4JIU0"/>
<proteinExistence type="predicted"/>
<reference evidence="5" key="1">
    <citation type="submission" date="2015-09" db="EMBL/GenBank/DDBJ databases">
        <authorList>
            <consortium name="Pathogen Informatics"/>
        </authorList>
    </citation>
    <scope>NUCLEOTIDE SEQUENCE [LARGE SCALE GENOMIC DNA]</scope>
    <source>
        <strain evidence="5">Lake Konstanz</strain>
    </source>
</reference>
<dbReference type="EMBL" id="CYKH01001683">
    <property type="protein sequence ID" value="CUG88914.1"/>
    <property type="molecule type" value="Genomic_DNA"/>
</dbReference>
<keyword evidence="5" id="KW-1185">Reference proteome</keyword>
<accession>A0A0S4JIU0</accession>
<dbReference type="VEuPathDB" id="TriTrypDB:BSAL_18210"/>
<evidence type="ECO:0000259" key="3">
    <source>
        <dbReference type="PROSITE" id="PS51084"/>
    </source>
</evidence>
<protein>
    <recommendedName>
        <fullName evidence="3">HIT domain-containing protein</fullName>
    </recommendedName>
</protein>
<evidence type="ECO:0000256" key="2">
    <source>
        <dbReference type="SAM" id="MobiDB-lite"/>
    </source>
</evidence>
<dbReference type="SUPFAM" id="SSF54197">
    <property type="entry name" value="HIT-like"/>
    <property type="match status" value="1"/>
</dbReference>
<dbReference type="InterPro" id="IPR011146">
    <property type="entry name" value="HIT-like"/>
</dbReference>
<feature type="domain" description="HIT" evidence="3">
    <location>
        <begin position="234"/>
        <end position="347"/>
    </location>
</feature>
<evidence type="ECO:0000256" key="1">
    <source>
        <dbReference type="PROSITE-ProRule" id="PRU00464"/>
    </source>
</evidence>
<dbReference type="GO" id="GO:0003824">
    <property type="term" value="F:catalytic activity"/>
    <property type="evidence" value="ECO:0007669"/>
    <property type="project" value="InterPro"/>
</dbReference>
<name>A0A0S4JIU0_BODSA</name>
<dbReference type="Gene3D" id="3.30.428.10">
    <property type="entry name" value="HIT-like"/>
    <property type="match status" value="1"/>
</dbReference>
<dbReference type="Pfam" id="PF01230">
    <property type="entry name" value="HIT"/>
    <property type="match status" value="1"/>
</dbReference>
<dbReference type="OrthoDB" id="672793at2759"/>
<feature type="compositionally biased region" description="Basic and acidic residues" evidence="2">
    <location>
        <begin position="353"/>
        <end position="365"/>
    </location>
</feature>
<dbReference type="InterPro" id="IPR036265">
    <property type="entry name" value="HIT-like_sf"/>
</dbReference>
<organism evidence="4 5">
    <name type="scientific">Bodo saltans</name>
    <name type="common">Flagellated protozoan</name>
    <dbReference type="NCBI Taxonomy" id="75058"/>
    <lineage>
        <taxon>Eukaryota</taxon>
        <taxon>Discoba</taxon>
        <taxon>Euglenozoa</taxon>
        <taxon>Kinetoplastea</taxon>
        <taxon>Metakinetoplastina</taxon>
        <taxon>Eubodonida</taxon>
        <taxon>Bodonidae</taxon>
        <taxon>Bodo</taxon>
    </lineage>
</organism>
<feature type="region of interest" description="Disordered" evidence="2">
    <location>
        <begin position="338"/>
        <end position="365"/>
    </location>
</feature>
<dbReference type="Proteomes" id="UP000051952">
    <property type="component" value="Unassembled WGS sequence"/>
</dbReference>
<dbReference type="InterPro" id="IPR051884">
    <property type="entry name" value="Bis(5'-adenosyl)-TPase_reg"/>
</dbReference>
<evidence type="ECO:0000313" key="5">
    <source>
        <dbReference type="Proteomes" id="UP000051952"/>
    </source>
</evidence>
<dbReference type="PANTHER" id="PTHR46243:SF1">
    <property type="entry name" value="BIS(5'-ADENOSYL)-TRIPHOSPHATASE"/>
    <property type="match status" value="1"/>
</dbReference>
<sequence length="383" mass="43068">MRSVIVPRALSLAAASTTLKHAVVFLDHSAQSRVSPRYGGERLFARFEDLPPELLSDALRRCQEVMSPHRSFTIACAGELLRDHSDDAVVVPTSQDESDRVILHAIERQAGDYVPNNLIYHRIRTSFAPRRRNMPHTTSSNGVGVGEDESQCHWEWFSDVRHDRSMTMAPTTTTSSSDSGEGNNNNSSQLDDANVVTMPKVPLHLDSQEKRQELEAINQSLIVSFPLPQSLTDLFHFYPFTNKAACVVYATRYFIVLENLKPVVRGHLLVVPRRIINSIHDFTEDEVKAWGNTVRVTVDVLSEMHPRALSDGFSIAIQSGRDAGQTVWHQHTHVIPYDSRLAGEPEEGDEEEQARRQPRTEADMIKSAEVTRTYFYSKPPSGL</sequence>
<feature type="compositionally biased region" description="Low complexity" evidence="2">
    <location>
        <begin position="171"/>
        <end position="188"/>
    </location>
</feature>
<dbReference type="PROSITE" id="PS51084">
    <property type="entry name" value="HIT_2"/>
    <property type="match status" value="1"/>
</dbReference>
<feature type="short sequence motif" description="Histidine triad motif" evidence="1">
    <location>
        <begin position="329"/>
        <end position="333"/>
    </location>
</feature>
<evidence type="ECO:0000313" key="4">
    <source>
        <dbReference type="EMBL" id="CUG88914.1"/>
    </source>
</evidence>
<dbReference type="OMA" id="CIGCEAD"/>
<dbReference type="PANTHER" id="PTHR46243">
    <property type="entry name" value="BIS(5'-ADENOSYL)-TRIPHOSPHATASE"/>
    <property type="match status" value="1"/>
</dbReference>
<gene>
    <name evidence="4" type="ORF">BSAL_18210</name>
</gene>